<evidence type="ECO:0000313" key="6">
    <source>
        <dbReference type="Proteomes" id="UP000242957"/>
    </source>
</evidence>
<evidence type="ECO:0000256" key="2">
    <source>
        <dbReference type="ARBA" id="ARBA00023125"/>
    </source>
</evidence>
<evidence type="ECO:0000256" key="3">
    <source>
        <dbReference type="ARBA" id="ARBA00023163"/>
    </source>
</evidence>
<dbReference type="InterPro" id="IPR016032">
    <property type="entry name" value="Sig_transdc_resp-reg_C-effctor"/>
</dbReference>
<dbReference type="InterPro" id="IPR027417">
    <property type="entry name" value="P-loop_NTPase"/>
</dbReference>
<keyword evidence="1" id="KW-0805">Transcription regulation</keyword>
<gene>
    <name evidence="5" type="ORF">SAMN05216193_10569</name>
</gene>
<organism evidence="5 6">
    <name type="scientific">Pseudomonas jinjuensis</name>
    <dbReference type="NCBI Taxonomy" id="198616"/>
    <lineage>
        <taxon>Bacteria</taxon>
        <taxon>Pseudomonadati</taxon>
        <taxon>Pseudomonadota</taxon>
        <taxon>Gammaproteobacteria</taxon>
        <taxon>Pseudomonadales</taxon>
        <taxon>Pseudomonadaceae</taxon>
        <taxon>Pseudomonas</taxon>
    </lineage>
</organism>
<dbReference type="SMART" id="SM00421">
    <property type="entry name" value="HTH_LUXR"/>
    <property type="match status" value="1"/>
</dbReference>
<dbReference type="InterPro" id="IPR011990">
    <property type="entry name" value="TPR-like_helical_dom_sf"/>
</dbReference>
<protein>
    <submittedName>
        <fullName evidence="5">ATP-, maltotriose-and DNA-dependent transcriptional regulator MalT</fullName>
    </submittedName>
</protein>
<keyword evidence="6" id="KW-1185">Reference proteome</keyword>
<dbReference type="Proteomes" id="UP000242957">
    <property type="component" value="Unassembled WGS sequence"/>
</dbReference>
<reference evidence="6" key="1">
    <citation type="submission" date="2016-10" db="EMBL/GenBank/DDBJ databases">
        <authorList>
            <person name="Varghese N."/>
            <person name="Submissions S."/>
        </authorList>
    </citation>
    <scope>NUCLEOTIDE SEQUENCE [LARGE SCALE GENOMIC DNA]</scope>
    <source>
        <strain evidence="6">JCM 21621</strain>
    </source>
</reference>
<dbReference type="Pfam" id="PF00196">
    <property type="entry name" value="GerE"/>
    <property type="match status" value="1"/>
</dbReference>
<accession>A0A1H0E7H2</accession>
<dbReference type="RefSeq" id="WP_090416036.1">
    <property type="nucleotide sequence ID" value="NZ_FNIJ01000005.1"/>
</dbReference>
<dbReference type="SUPFAM" id="SSF52540">
    <property type="entry name" value="P-loop containing nucleoside triphosphate hydrolases"/>
    <property type="match status" value="1"/>
</dbReference>
<dbReference type="PANTHER" id="PTHR44688:SF16">
    <property type="entry name" value="DNA-BINDING TRANSCRIPTIONAL ACTIVATOR DEVR_DOSR"/>
    <property type="match status" value="1"/>
</dbReference>
<dbReference type="PRINTS" id="PR00038">
    <property type="entry name" value="HTHLUXR"/>
</dbReference>
<dbReference type="GO" id="GO:0006355">
    <property type="term" value="P:regulation of DNA-templated transcription"/>
    <property type="evidence" value="ECO:0007669"/>
    <property type="project" value="InterPro"/>
</dbReference>
<dbReference type="STRING" id="198616.SAMN05216193_10569"/>
<name>A0A1H0E7H2_9PSED</name>
<dbReference type="InterPro" id="IPR036388">
    <property type="entry name" value="WH-like_DNA-bd_sf"/>
</dbReference>
<dbReference type="Pfam" id="PF17874">
    <property type="entry name" value="TPR_MalT"/>
    <property type="match status" value="1"/>
</dbReference>
<dbReference type="InterPro" id="IPR041617">
    <property type="entry name" value="TPR_MalT"/>
</dbReference>
<dbReference type="InterPro" id="IPR059106">
    <property type="entry name" value="WHD_MalT"/>
</dbReference>
<dbReference type="Gene3D" id="1.10.10.10">
    <property type="entry name" value="Winged helix-like DNA-binding domain superfamily/Winged helix DNA-binding domain"/>
    <property type="match status" value="1"/>
</dbReference>
<dbReference type="EMBL" id="FNIJ01000005">
    <property type="protein sequence ID" value="SDN78319.1"/>
    <property type="molecule type" value="Genomic_DNA"/>
</dbReference>
<feature type="domain" description="HTH luxR-type" evidence="4">
    <location>
        <begin position="764"/>
        <end position="829"/>
    </location>
</feature>
<dbReference type="InterPro" id="IPR000792">
    <property type="entry name" value="Tscrpt_reg_LuxR_C"/>
</dbReference>
<evidence type="ECO:0000256" key="1">
    <source>
        <dbReference type="ARBA" id="ARBA00023015"/>
    </source>
</evidence>
<dbReference type="CDD" id="cd06170">
    <property type="entry name" value="LuxR_C_like"/>
    <property type="match status" value="1"/>
</dbReference>
<dbReference type="PROSITE" id="PS50043">
    <property type="entry name" value="HTH_LUXR_2"/>
    <property type="match status" value="1"/>
</dbReference>
<dbReference type="Gene3D" id="1.25.40.10">
    <property type="entry name" value="Tetratricopeptide repeat domain"/>
    <property type="match status" value="1"/>
</dbReference>
<dbReference type="AlphaFoldDB" id="A0A1H0E7H2"/>
<keyword evidence="3" id="KW-0804">Transcription</keyword>
<dbReference type="GO" id="GO:0003677">
    <property type="term" value="F:DNA binding"/>
    <property type="evidence" value="ECO:0007669"/>
    <property type="project" value="UniProtKB-KW"/>
</dbReference>
<dbReference type="SUPFAM" id="SSF48452">
    <property type="entry name" value="TPR-like"/>
    <property type="match status" value="1"/>
</dbReference>
<keyword evidence="2" id="KW-0238">DNA-binding</keyword>
<dbReference type="PANTHER" id="PTHR44688">
    <property type="entry name" value="DNA-BINDING TRANSCRIPTIONAL ACTIVATOR DEVR_DOSR"/>
    <property type="match status" value="1"/>
</dbReference>
<sequence>MSSSSPRVFCHGHCPALPAAHVPRSRLLDLLRKPRRLRLLRAPAGYGKSTLLSECLQSLPAGQVRVWIGFGGQALSMERFCAHLARALGCESLDRASLRRLLEERREPLWLVLDDYPQHACAEMDEWVDDLLAQPDLPLQLLVSSRQRPAWNLPRLLLEDQLLELDARELAFTRDEFDALASRLDGHPAPRAAERIWRDTHGWCAGACLSLLALRDGSDATAWLRGFLQRELLGRLDAAEQAALASIAHLPKVSETLCDQLWEGQGGGAMFRSLLQKQSLLQPVPAREGWYQLLPAFVPALRELADKATLGRLQLHACRILGRLGEVDDAIDMALGAGQPEVAVSFMDRLGLDWLLTEDHMKQLLDWRRNLPAELMESTPRLIFQNTRALLFSWRLDEAQVCLDRLGNYLPQPSAARNIRLLANWQALHGAVQGLRGNAAAAREHCQAALGWLGDSDGRAALLCHFTLGRVAMASGQPEEARRLMQAALELARREECLASEVLVNCDLIRLELLAGEHQRAAVLLDESLHLVERSGRQHDLLLCRLLLLRGEIHLLRGALPAGEEVLLDAVRHARSAADPFILHGCLCLAEIAAMRGEHDRARSLLDEAERHMHCARILPFCYEGTLQMFGMRLLARQGDWQRVLRMARDEEVDATRLPPLHVPSLRQRCQFLQALAELGSGQHAQGWARLEALRQTCERLQFRNVASLVQRAFGWLDSECRSSGGTAVECQAGPDAGLQRALQNWLTPAPAECSRAEPAVMPEKEPDSLLTRREVSVLKLLADGLSNEEVGASLYISLNTVKTHTKKINSKLGVNRRTQAIMRAKAMGILA</sequence>
<evidence type="ECO:0000259" key="4">
    <source>
        <dbReference type="PROSITE" id="PS50043"/>
    </source>
</evidence>
<proteinExistence type="predicted"/>
<evidence type="ECO:0000313" key="5">
    <source>
        <dbReference type="EMBL" id="SDN78319.1"/>
    </source>
</evidence>
<dbReference type="Pfam" id="PF25873">
    <property type="entry name" value="WHD_MalT"/>
    <property type="match status" value="1"/>
</dbReference>
<dbReference type="SUPFAM" id="SSF46894">
    <property type="entry name" value="C-terminal effector domain of the bipartite response regulators"/>
    <property type="match status" value="1"/>
</dbReference>